<comment type="caution">
    <text evidence="3">The sequence shown here is derived from an EMBL/GenBank/DDBJ whole genome shotgun (WGS) entry which is preliminary data.</text>
</comment>
<evidence type="ECO:0000259" key="2">
    <source>
        <dbReference type="PROSITE" id="PS50164"/>
    </source>
</evidence>
<organism evidence="3 4">
    <name type="scientific">Sphingomonas trueperi</name>
    <dbReference type="NCBI Taxonomy" id="53317"/>
    <lineage>
        <taxon>Bacteria</taxon>
        <taxon>Pseudomonadati</taxon>
        <taxon>Pseudomonadota</taxon>
        <taxon>Alphaproteobacteria</taxon>
        <taxon>Sphingomonadales</taxon>
        <taxon>Sphingomonadaceae</taxon>
        <taxon>Sphingomonas</taxon>
    </lineage>
</organism>
<keyword evidence="3" id="KW-0540">Nuclease</keyword>
<evidence type="ECO:0000313" key="3">
    <source>
        <dbReference type="EMBL" id="NJB96647.1"/>
    </source>
</evidence>
<keyword evidence="3" id="KW-0255">Endonuclease</keyword>
<gene>
    <name evidence="3" type="ORF">GGR89_000947</name>
</gene>
<dbReference type="SUPFAM" id="SSF82771">
    <property type="entry name" value="GIY-YIG endonuclease"/>
    <property type="match status" value="1"/>
</dbReference>
<dbReference type="AlphaFoldDB" id="A0A7X6BCH0"/>
<comment type="similarity">
    <text evidence="1">Belongs to the UPF0213 family.</text>
</comment>
<dbReference type="PROSITE" id="PS50164">
    <property type="entry name" value="GIY_YIG"/>
    <property type="match status" value="1"/>
</dbReference>
<sequence length="105" mass="11994">MDKLPCVYMLASGRHGTLYTGLTSDLMGRIHQHRSGTVPGFTKRNNVKRLVWYEVGGDMAAAIKREKQLKEWKRDWKIVLIEKENPFWEDLAISLGFPPLDAPAP</sequence>
<feature type="domain" description="GIY-YIG" evidence="2">
    <location>
        <begin position="3"/>
        <end position="79"/>
    </location>
</feature>
<accession>A0A7X6BCH0</accession>
<dbReference type="Pfam" id="PF01541">
    <property type="entry name" value="GIY-YIG"/>
    <property type="match status" value="1"/>
</dbReference>
<dbReference type="RefSeq" id="WP_241217953.1">
    <property type="nucleotide sequence ID" value="NZ_BAAADY010000017.1"/>
</dbReference>
<keyword evidence="3" id="KW-0378">Hydrolase</keyword>
<dbReference type="GO" id="GO:0004519">
    <property type="term" value="F:endonuclease activity"/>
    <property type="evidence" value="ECO:0007669"/>
    <property type="project" value="UniProtKB-KW"/>
</dbReference>
<dbReference type="PANTHER" id="PTHR34477">
    <property type="entry name" value="UPF0213 PROTEIN YHBQ"/>
    <property type="match status" value="1"/>
</dbReference>
<dbReference type="EMBL" id="JAATJB010000002">
    <property type="protein sequence ID" value="NJB96647.1"/>
    <property type="molecule type" value="Genomic_DNA"/>
</dbReference>
<keyword evidence="4" id="KW-1185">Reference proteome</keyword>
<dbReference type="InterPro" id="IPR000305">
    <property type="entry name" value="GIY-YIG_endonuc"/>
</dbReference>
<reference evidence="3 4" key="1">
    <citation type="submission" date="2020-03" db="EMBL/GenBank/DDBJ databases">
        <title>Genomic Encyclopedia of Type Strains, Phase IV (KMG-IV): sequencing the most valuable type-strain genomes for metagenomic binning, comparative biology and taxonomic classification.</title>
        <authorList>
            <person name="Goeker M."/>
        </authorList>
    </citation>
    <scope>NUCLEOTIDE SEQUENCE [LARGE SCALE GENOMIC DNA]</scope>
    <source>
        <strain evidence="3 4">DSM 7225</strain>
    </source>
</reference>
<evidence type="ECO:0000256" key="1">
    <source>
        <dbReference type="ARBA" id="ARBA00007435"/>
    </source>
</evidence>
<dbReference type="PANTHER" id="PTHR34477:SF5">
    <property type="entry name" value="BSL5627 PROTEIN"/>
    <property type="match status" value="1"/>
</dbReference>
<proteinExistence type="inferred from homology"/>
<dbReference type="Proteomes" id="UP000531251">
    <property type="component" value="Unassembled WGS sequence"/>
</dbReference>
<dbReference type="InterPro" id="IPR035901">
    <property type="entry name" value="GIY-YIG_endonuc_sf"/>
</dbReference>
<dbReference type="InterPro" id="IPR050190">
    <property type="entry name" value="UPF0213_domain"/>
</dbReference>
<name>A0A7X6BCH0_9SPHN</name>
<dbReference type="Gene3D" id="3.40.1440.10">
    <property type="entry name" value="GIY-YIG endonuclease"/>
    <property type="match status" value="1"/>
</dbReference>
<protein>
    <submittedName>
        <fullName evidence="3">Putative endonuclease</fullName>
    </submittedName>
</protein>
<dbReference type="CDD" id="cd10448">
    <property type="entry name" value="GIY-YIG_unchar_3"/>
    <property type="match status" value="1"/>
</dbReference>
<evidence type="ECO:0000313" key="4">
    <source>
        <dbReference type="Proteomes" id="UP000531251"/>
    </source>
</evidence>